<protein>
    <recommendedName>
        <fullName evidence="4">Glycosyltransferase 2-like domain-containing protein</fullName>
    </recommendedName>
</protein>
<feature type="non-terminal residue" evidence="2">
    <location>
        <position position="384"/>
    </location>
</feature>
<keyword evidence="1" id="KW-0812">Transmembrane</keyword>
<keyword evidence="1" id="KW-1133">Transmembrane helix</keyword>
<evidence type="ECO:0000313" key="3">
    <source>
        <dbReference type="Proteomes" id="UP000178222"/>
    </source>
</evidence>
<dbReference type="Gene3D" id="3.90.550.10">
    <property type="entry name" value="Spore Coat Polysaccharide Biosynthesis Protein SpsA, Chain A"/>
    <property type="match status" value="1"/>
</dbReference>
<comment type="caution">
    <text evidence="2">The sequence shown here is derived from an EMBL/GenBank/DDBJ whole genome shotgun (WGS) entry which is preliminary data.</text>
</comment>
<organism evidence="2 3">
    <name type="scientific">Candidatus Wildermuthbacteria bacterium RIFCSPLOWO2_02_FULL_47_9c</name>
    <dbReference type="NCBI Taxonomy" id="1802466"/>
    <lineage>
        <taxon>Bacteria</taxon>
        <taxon>Candidatus Wildermuthiibacteriota</taxon>
    </lineage>
</organism>
<accession>A0A1G2RS87</accession>
<evidence type="ECO:0000313" key="2">
    <source>
        <dbReference type="EMBL" id="OHA75667.1"/>
    </source>
</evidence>
<reference evidence="2 3" key="1">
    <citation type="journal article" date="2016" name="Nat. Commun.">
        <title>Thousands of microbial genomes shed light on interconnected biogeochemical processes in an aquifer system.</title>
        <authorList>
            <person name="Anantharaman K."/>
            <person name="Brown C.T."/>
            <person name="Hug L.A."/>
            <person name="Sharon I."/>
            <person name="Castelle C.J."/>
            <person name="Probst A.J."/>
            <person name="Thomas B.C."/>
            <person name="Singh A."/>
            <person name="Wilkins M.J."/>
            <person name="Karaoz U."/>
            <person name="Brodie E.L."/>
            <person name="Williams K.H."/>
            <person name="Hubbard S.S."/>
            <person name="Banfield J.F."/>
        </authorList>
    </citation>
    <scope>NUCLEOTIDE SEQUENCE [LARGE SCALE GENOMIC DNA]</scope>
</reference>
<gene>
    <name evidence="2" type="ORF">A3J30_03150</name>
</gene>
<name>A0A1G2RS87_9BACT</name>
<proteinExistence type="predicted"/>
<dbReference type="SUPFAM" id="SSF53448">
    <property type="entry name" value="Nucleotide-diphospho-sugar transferases"/>
    <property type="match status" value="1"/>
</dbReference>
<dbReference type="EMBL" id="MHUL01000052">
    <property type="protein sequence ID" value="OHA75667.1"/>
    <property type="molecule type" value="Genomic_DNA"/>
</dbReference>
<dbReference type="PANTHER" id="PTHR36851:SF1">
    <property type="entry name" value="GLYCO_TRANS_2-LIKE DOMAIN-CONTAINING PROTEIN"/>
    <property type="match status" value="1"/>
</dbReference>
<sequence length="384" mass="44517">MNAAHLTAAKATDLDTPRGRFFYRMFEILPGAIAWSTLLLAFLVSWLFPALAAFFILGFVLYWFLRTVYFAFHLRAGYRRTREHEKANWLQRVKKIEGWEGIYHLVLVPTYREPLEILRETFAALRSSDYPKDKMMVVLGIEEREGEEGARKARALEREFGGDFLRFLISWHPAGLLGEIAGKGANETWAAKKAKAELIDPLGILLERVIVTSLDADTVVFPKYFSCLAHHYLTSLAPLRHSYQPVPLFINNIWTSSALSRLFAFATTFWFLMNQERPEKLSTFSSHSMAFKTLVEVGYRQVNYAVDDSRIFWQCFLRYEGDYSVQPLYYPVSMDANAAPTFFDTVRNIYRQQLRWAYGAADIPYFLYGFIKSKRIPLRKKIPL</sequence>
<evidence type="ECO:0000256" key="1">
    <source>
        <dbReference type="SAM" id="Phobius"/>
    </source>
</evidence>
<dbReference type="InterPro" id="IPR029044">
    <property type="entry name" value="Nucleotide-diphossugar_trans"/>
</dbReference>
<feature type="transmembrane region" description="Helical" evidence="1">
    <location>
        <begin position="21"/>
        <end position="44"/>
    </location>
</feature>
<keyword evidence="1" id="KW-0472">Membrane</keyword>
<dbReference type="Proteomes" id="UP000178222">
    <property type="component" value="Unassembled WGS sequence"/>
</dbReference>
<evidence type="ECO:0008006" key="4">
    <source>
        <dbReference type="Google" id="ProtNLM"/>
    </source>
</evidence>
<feature type="transmembrane region" description="Helical" evidence="1">
    <location>
        <begin position="50"/>
        <end position="72"/>
    </location>
</feature>
<dbReference type="PANTHER" id="PTHR36851">
    <property type="entry name" value="UNNAMED PRODUCT"/>
    <property type="match status" value="1"/>
</dbReference>
<dbReference type="AlphaFoldDB" id="A0A1G2RS87"/>